<comment type="caution">
    <text evidence="1">The sequence shown here is derived from an EMBL/GenBank/DDBJ whole genome shotgun (WGS) entry which is preliminary data.</text>
</comment>
<name>A0A7D9J4T8_PARCT</name>
<organism evidence="1 2">
    <name type="scientific">Paramuricea clavata</name>
    <name type="common">Red gorgonian</name>
    <name type="synonym">Violescent sea-whip</name>
    <dbReference type="NCBI Taxonomy" id="317549"/>
    <lineage>
        <taxon>Eukaryota</taxon>
        <taxon>Metazoa</taxon>
        <taxon>Cnidaria</taxon>
        <taxon>Anthozoa</taxon>
        <taxon>Octocorallia</taxon>
        <taxon>Malacalcyonacea</taxon>
        <taxon>Plexauridae</taxon>
        <taxon>Paramuricea</taxon>
    </lineage>
</organism>
<sequence>MGMIKILDSDQKRRVNVVTARCDPLLQEFSDVFESLGKLEVQYTIVTDPSASPFASRINRSSPRKA</sequence>
<proteinExistence type="predicted"/>
<keyword evidence="2" id="KW-1185">Reference proteome</keyword>
<dbReference type="AlphaFoldDB" id="A0A7D9J4T8"/>
<evidence type="ECO:0000313" key="1">
    <source>
        <dbReference type="EMBL" id="CAB4021867.1"/>
    </source>
</evidence>
<dbReference type="EMBL" id="CACRXK020011671">
    <property type="protein sequence ID" value="CAB4021867.1"/>
    <property type="molecule type" value="Genomic_DNA"/>
</dbReference>
<gene>
    <name evidence="1" type="ORF">PACLA_8A064755</name>
</gene>
<evidence type="ECO:0000313" key="2">
    <source>
        <dbReference type="Proteomes" id="UP001152795"/>
    </source>
</evidence>
<accession>A0A7D9J4T8</accession>
<protein>
    <submittedName>
        <fullName evidence="1">Uncharacterized protein</fullName>
    </submittedName>
</protein>
<dbReference type="Proteomes" id="UP001152795">
    <property type="component" value="Unassembled WGS sequence"/>
</dbReference>
<reference evidence="1" key="1">
    <citation type="submission" date="2020-04" db="EMBL/GenBank/DDBJ databases">
        <authorList>
            <person name="Alioto T."/>
            <person name="Alioto T."/>
            <person name="Gomez Garrido J."/>
        </authorList>
    </citation>
    <scope>NUCLEOTIDE SEQUENCE</scope>
    <source>
        <strain evidence="1">A484AB</strain>
    </source>
</reference>